<sequence>MDENIKSVQKFGQSVETDRSKLPRNITLIGMPASGKSSVGVVLAKRLGMKFVDVDIIIQEKYNKLLKELIEEYGDDGFRKIEEQVNAELDISGYVIAPGGSVIYGESAMKNLKKISTVVYLELPYGALKSRLGDLRARGVSFAPGQTLKSLYYERLPYYERYADITVNEVKKSIKKVVEEITCKLLT</sequence>
<keyword evidence="7" id="KW-0460">Magnesium</keyword>
<dbReference type="AlphaFoldDB" id="G5GIA5"/>
<dbReference type="OrthoDB" id="9800332at2"/>
<reference evidence="8 9" key="1">
    <citation type="submission" date="2011-08" db="EMBL/GenBank/DDBJ databases">
        <title>The Genome Sequence of Johnsonella ignava ATCC 51276.</title>
        <authorList>
            <consortium name="The Broad Institute Genome Sequencing Platform"/>
            <person name="Earl A."/>
            <person name="Ward D."/>
            <person name="Feldgarden M."/>
            <person name="Gevers D."/>
            <person name="Izard J."/>
            <person name="Blanton J.M."/>
            <person name="Baranova O.V."/>
            <person name="Dewhirst F.E."/>
            <person name="Young S.K."/>
            <person name="Zeng Q."/>
            <person name="Gargeya S."/>
            <person name="Fitzgerald M."/>
            <person name="Haas B."/>
            <person name="Abouelleil A."/>
            <person name="Alvarado L."/>
            <person name="Arachchi H.M."/>
            <person name="Berlin A."/>
            <person name="Brown A."/>
            <person name="Chapman S.B."/>
            <person name="Chen Z."/>
            <person name="Dunbar C."/>
            <person name="Freedman E."/>
            <person name="Gearin G."/>
            <person name="Gellesch M."/>
            <person name="Goldberg J."/>
            <person name="Griggs A."/>
            <person name="Gujja S."/>
            <person name="Heiman D."/>
            <person name="Howarth C."/>
            <person name="Larson L."/>
            <person name="Lui A."/>
            <person name="MacDonald P.J.P."/>
            <person name="Montmayeur A."/>
            <person name="Murphy C."/>
            <person name="Neiman D."/>
            <person name="Pearson M."/>
            <person name="Priest M."/>
            <person name="Roberts A."/>
            <person name="Saif S."/>
            <person name="Shea T."/>
            <person name="Shenoy N."/>
            <person name="Sisk P."/>
            <person name="Stolte C."/>
            <person name="Sykes S."/>
            <person name="Wortman J."/>
            <person name="Nusbaum C."/>
            <person name="Birren B."/>
        </authorList>
    </citation>
    <scope>NUCLEOTIDE SEQUENCE [LARGE SCALE GENOMIC DNA]</scope>
    <source>
        <strain evidence="8 9">ATCC 51276</strain>
    </source>
</reference>
<dbReference type="GO" id="GO:0000287">
    <property type="term" value="F:magnesium ion binding"/>
    <property type="evidence" value="ECO:0007669"/>
    <property type="project" value="UniProtKB-UniRule"/>
</dbReference>
<dbReference type="CDD" id="cd00464">
    <property type="entry name" value="SK"/>
    <property type="match status" value="1"/>
</dbReference>
<dbReference type="UniPathway" id="UPA00053">
    <property type="reaction ID" value="UER00088"/>
</dbReference>
<proteinExistence type="inferred from homology"/>
<comment type="caution">
    <text evidence="7">Lacks conserved residue(s) required for the propagation of feature annotation.</text>
</comment>
<name>G5GIA5_9FIRM</name>
<evidence type="ECO:0000256" key="3">
    <source>
        <dbReference type="ARBA" id="ARBA00022741"/>
    </source>
</evidence>
<comment type="similarity">
    <text evidence="7">Belongs to the shikimate kinase family.</text>
</comment>
<dbReference type="Pfam" id="PF01202">
    <property type="entry name" value="SKI"/>
    <property type="match status" value="1"/>
</dbReference>
<dbReference type="HAMAP" id="MF_00109">
    <property type="entry name" value="Shikimate_kinase"/>
    <property type="match status" value="1"/>
</dbReference>
<organism evidence="8 9">
    <name type="scientific">Johnsonella ignava ATCC 51276</name>
    <dbReference type="NCBI Taxonomy" id="679200"/>
    <lineage>
        <taxon>Bacteria</taxon>
        <taxon>Bacillati</taxon>
        <taxon>Bacillota</taxon>
        <taxon>Clostridia</taxon>
        <taxon>Lachnospirales</taxon>
        <taxon>Lachnospiraceae</taxon>
        <taxon>Johnsonella</taxon>
    </lineage>
</organism>
<dbReference type="GO" id="GO:0005829">
    <property type="term" value="C:cytosol"/>
    <property type="evidence" value="ECO:0007669"/>
    <property type="project" value="TreeGrafter"/>
</dbReference>
<comment type="caution">
    <text evidence="8">The sequence shown here is derived from an EMBL/GenBank/DDBJ whole genome shotgun (WGS) entry which is preliminary data.</text>
</comment>
<keyword evidence="7" id="KW-0479">Metal-binding</keyword>
<dbReference type="InterPro" id="IPR031322">
    <property type="entry name" value="Shikimate/glucono_kinase"/>
</dbReference>
<gene>
    <name evidence="7" type="primary">aroK</name>
    <name evidence="8" type="ORF">HMPREF9333_01295</name>
</gene>
<dbReference type="GO" id="GO:0004765">
    <property type="term" value="F:shikimate kinase activity"/>
    <property type="evidence" value="ECO:0007669"/>
    <property type="project" value="UniProtKB-UniRule"/>
</dbReference>
<dbReference type="Gene3D" id="3.40.50.300">
    <property type="entry name" value="P-loop containing nucleotide triphosphate hydrolases"/>
    <property type="match status" value="1"/>
</dbReference>
<dbReference type="InterPro" id="IPR027417">
    <property type="entry name" value="P-loop_NTPase"/>
</dbReference>
<keyword evidence="5 7" id="KW-0067">ATP-binding</keyword>
<dbReference type="PRINTS" id="PR01100">
    <property type="entry name" value="SHIKIMTKNASE"/>
</dbReference>
<dbReference type="STRING" id="679200.HMPREF9333_01295"/>
<dbReference type="EC" id="2.7.1.71" evidence="7"/>
<dbReference type="InterPro" id="IPR000623">
    <property type="entry name" value="Shikimate_kinase/TSH1"/>
</dbReference>
<dbReference type="GO" id="GO:0009423">
    <property type="term" value="P:chorismate biosynthetic process"/>
    <property type="evidence" value="ECO:0007669"/>
    <property type="project" value="UniProtKB-UniRule"/>
</dbReference>
<evidence type="ECO:0000256" key="6">
    <source>
        <dbReference type="ARBA" id="ARBA00023141"/>
    </source>
</evidence>
<dbReference type="eggNOG" id="COG0703">
    <property type="taxonomic scope" value="Bacteria"/>
</dbReference>
<evidence type="ECO:0000256" key="4">
    <source>
        <dbReference type="ARBA" id="ARBA00022777"/>
    </source>
</evidence>
<evidence type="ECO:0000256" key="5">
    <source>
        <dbReference type="ARBA" id="ARBA00022840"/>
    </source>
</evidence>
<dbReference type="GO" id="GO:0005524">
    <property type="term" value="F:ATP binding"/>
    <property type="evidence" value="ECO:0007669"/>
    <property type="project" value="UniProtKB-UniRule"/>
</dbReference>
<feature type="binding site" evidence="7">
    <location>
        <position position="155"/>
    </location>
    <ligand>
        <name>substrate</name>
    </ligand>
</feature>
<feature type="binding site" evidence="7">
    <location>
        <position position="138"/>
    </location>
    <ligand>
        <name>ATP</name>
        <dbReference type="ChEBI" id="CHEBI:30616"/>
    </ligand>
</feature>
<keyword evidence="9" id="KW-1185">Reference proteome</keyword>
<dbReference type="RefSeq" id="WP_005540836.1">
    <property type="nucleotide sequence ID" value="NZ_JH378832.1"/>
</dbReference>
<keyword evidence="1 7" id="KW-0028">Amino-acid biosynthesis</keyword>
<evidence type="ECO:0000256" key="7">
    <source>
        <dbReference type="HAMAP-Rule" id="MF_00109"/>
    </source>
</evidence>
<evidence type="ECO:0000256" key="2">
    <source>
        <dbReference type="ARBA" id="ARBA00022679"/>
    </source>
</evidence>
<accession>G5GIA5</accession>
<evidence type="ECO:0000313" key="9">
    <source>
        <dbReference type="Proteomes" id="UP000003011"/>
    </source>
</evidence>
<feature type="binding site" evidence="7">
    <location>
        <position position="79"/>
    </location>
    <ligand>
        <name>substrate</name>
    </ligand>
</feature>
<feature type="binding site" evidence="7">
    <location>
        <position position="55"/>
    </location>
    <ligand>
        <name>substrate</name>
    </ligand>
</feature>
<comment type="cofactor">
    <cofactor evidence="7">
        <name>Mg(2+)</name>
        <dbReference type="ChEBI" id="CHEBI:18420"/>
    </cofactor>
    <text evidence="7">Binds 1 Mg(2+) ion per subunit.</text>
</comment>
<dbReference type="SUPFAM" id="SSF52540">
    <property type="entry name" value="P-loop containing nucleoside triphosphate hydrolases"/>
    <property type="match status" value="1"/>
</dbReference>
<dbReference type="EMBL" id="ACZL01000021">
    <property type="protein sequence ID" value="EHI55580.1"/>
    <property type="molecule type" value="Genomic_DNA"/>
</dbReference>
<dbReference type="GO" id="GO:0008652">
    <property type="term" value="P:amino acid biosynthetic process"/>
    <property type="evidence" value="ECO:0007669"/>
    <property type="project" value="UniProtKB-KW"/>
</dbReference>
<evidence type="ECO:0000313" key="8">
    <source>
        <dbReference type="EMBL" id="EHI55580.1"/>
    </source>
</evidence>
<evidence type="ECO:0000256" key="1">
    <source>
        <dbReference type="ARBA" id="ARBA00022605"/>
    </source>
</evidence>
<dbReference type="PANTHER" id="PTHR21087:SF16">
    <property type="entry name" value="SHIKIMATE KINASE 1, CHLOROPLASTIC"/>
    <property type="match status" value="1"/>
</dbReference>
<keyword evidence="2 7" id="KW-0808">Transferase</keyword>
<dbReference type="Proteomes" id="UP000003011">
    <property type="component" value="Unassembled WGS sequence"/>
</dbReference>
<keyword evidence="4 7" id="KW-0418">Kinase</keyword>
<comment type="function">
    <text evidence="7">Catalyzes the specific phosphorylation of the 3-hydroxyl group of shikimic acid using ATP as a cosubstrate.</text>
</comment>
<comment type="catalytic activity">
    <reaction evidence="7">
        <text>shikimate + ATP = 3-phosphoshikimate + ADP + H(+)</text>
        <dbReference type="Rhea" id="RHEA:13121"/>
        <dbReference type="ChEBI" id="CHEBI:15378"/>
        <dbReference type="ChEBI" id="CHEBI:30616"/>
        <dbReference type="ChEBI" id="CHEBI:36208"/>
        <dbReference type="ChEBI" id="CHEBI:145989"/>
        <dbReference type="ChEBI" id="CHEBI:456216"/>
        <dbReference type="EC" id="2.7.1.71"/>
    </reaction>
</comment>
<comment type="subunit">
    <text evidence="7">Monomer.</text>
</comment>
<comment type="subcellular location">
    <subcellularLocation>
        <location evidence="7">Cytoplasm</location>
    </subcellularLocation>
</comment>
<feature type="binding site" evidence="7">
    <location>
        <position position="37"/>
    </location>
    <ligand>
        <name>Mg(2+)</name>
        <dbReference type="ChEBI" id="CHEBI:18420"/>
    </ligand>
</feature>
<keyword evidence="3 7" id="KW-0547">Nucleotide-binding</keyword>
<keyword evidence="6 7" id="KW-0057">Aromatic amino acid biosynthesis</keyword>
<protein>
    <recommendedName>
        <fullName evidence="7">Shikimate kinase</fullName>
        <shortName evidence="7">SK</shortName>
        <ecNumber evidence="7">2.7.1.71</ecNumber>
    </recommendedName>
</protein>
<keyword evidence="7" id="KW-0963">Cytoplasm</keyword>
<dbReference type="GO" id="GO:0009073">
    <property type="term" value="P:aromatic amino acid family biosynthetic process"/>
    <property type="evidence" value="ECO:0007669"/>
    <property type="project" value="UniProtKB-KW"/>
</dbReference>
<comment type="pathway">
    <text evidence="7">Metabolic intermediate biosynthesis; chorismate biosynthesis; chorismate from D-erythrose 4-phosphate and phosphoenolpyruvate: step 5/7.</text>
</comment>
<feature type="binding site" evidence="7">
    <location>
        <position position="100"/>
    </location>
    <ligand>
        <name>substrate</name>
    </ligand>
</feature>
<dbReference type="PANTHER" id="PTHR21087">
    <property type="entry name" value="SHIKIMATE KINASE"/>
    <property type="match status" value="1"/>
</dbReference>
<dbReference type="PATRIC" id="fig|679200.3.peg.1378"/>
<dbReference type="HOGENOM" id="CLU_057607_4_1_9"/>
<feature type="binding site" evidence="7">
    <location>
        <begin position="33"/>
        <end position="38"/>
    </location>
    <ligand>
        <name>ATP</name>
        <dbReference type="ChEBI" id="CHEBI:30616"/>
    </ligand>
</feature>